<dbReference type="OrthoDB" id="9762378at2"/>
<reference evidence="7 8" key="2">
    <citation type="submission" date="2019-09" db="EMBL/GenBank/DDBJ databases">
        <authorList>
            <person name="Jin C."/>
        </authorList>
    </citation>
    <scope>NUCLEOTIDE SEQUENCE [LARGE SCALE GENOMIC DNA]</scope>
    <source>
        <strain evidence="7 8">BN140002</strain>
    </source>
</reference>
<evidence type="ECO:0000259" key="6">
    <source>
        <dbReference type="Pfam" id="PF01642"/>
    </source>
</evidence>
<dbReference type="Pfam" id="PF01642">
    <property type="entry name" value="MM_CoA_mutase"/>
    <property type="match status" value="1"/>
</dbReference>
<protein>
    <submittedName>
        <fullName evidence="7">Methylmalonyl-CoA mutase</fullName>
    </submittedName>
</protein>
<reference evidence="7 8" key="1">
    <citation type="submission" date="2019-09" db="EMBL/GenBank/DDBJ databases">
        <title>Salinarimonas rosea gen. nov., sp. nov., a new member of the a-2 subgroup of the Proteobacteria.</title>
        <authorList>
            <person name="Liu J."/>
        </authorList>
    </citation>
    <scope>NUCLEOTIDE SEQUENCE [LARGE SCALE GENOMIC DNA]</scope>
    <source>
        <strain evidence="7 8">BN140002</strain>
    </source>
</reference>
<sequence length="622" mass="65419">MTDASPLPLAAAFESPTREAWLRLVEGVLKGADVEKRLVGRTYDGLRIEPLYPKAEPPAQPGRAAGGRWRIAAHMDHPDPVEANRLALADLEGGADALVLTLAGAPTGRGFGVGVTCVDDLDRALDGVMLDLIHLAIETAPFAGREAATQVLALVERRRLDPATLSVEIGLDPAGDMARTGRSPMPFAALMERVAGTLRLLREGGLHGPQLRADGRPYHEAGASEAGELAAVLATGVAYLRGLEANGIDLDEARRAIAFTLVADADEFLTIAKLRAFRRLWARAEAACGLAPEPVRLTAETAWRMTTRADPWVNMLRASVAVFSAGVGGADIVSVLPFTAALGLPDAFARRVARNTQLVLMEEGQLWRVADPAAGAGGFEALTDALAATAWSAFQEIEREGGIAASLSAGALQGRIAAVREERARNVARRRDPITGTSEFPDIAEAPVDVLMPAPVDAPSRGQGDFPALRPVRAAEPFERLRAASDAWLARTGARPRVFLAGLGPVAAFTARATFAKNFFEAGGIEATLNGELTDVDSIVTTYLASGAKLACLCSTDETYVELAIDAVKGLKQAGCGAIYSAGRATDIEADLRAAGLTSTIHAGCDALGILDQAHETACRRS</sequence>
<dbReference type="SUPFAM" id="SSF51703">
    <property type="entry name" value="Cobalamin (vitamin B12)-dependent enzymes"/>
    <property type="match status" value="1"/>
</dbReference>
<dbReference type="SUPFAM" id="SSF52242">
    <property type="entry name" value="Cobalamin (vitamin B12)-binding domain"/>
    <property type="match status" value="1"/>
</dbReference>
<dbReference type="CDD" id="cd03677">
    <property type="entry name" value="MM_CoA_mutase_beta"/>
    <property type="match status" value="1"/>
</dbReference>
<keyword evidence="4" id="KW-0413">Isomerase</keyword>
<dbReference type="InterPro" id="IPR016176">
    <property type="entry name" value="Cbl-dep_enz_cat"/>
</dbReference>
<dbReference type="AlphaFoldDB" id="A0A5B2VEV1"/>
<accession>A0A5B2VEV1</accession>
<comment type="cofactor">
    <cofactor evidence="1">
        <name>adenosylcob(III)alamin</name>
        <dbReference type="ChEBI" id="CHEBI:18408"/>
    </cofactor>
</comment>
<dbReference type="InterPro" id="IPR036724">
    <property type="entry name" value="Cobalamin-bd_sf"/>
</dbReference>
<dbReference type="PANTHER" id="PTHR48101:SF4">
    <property type="entry name" value="METHYLMALONYL-COA MUTASE, MITOCHONDRIAL"/>
    <property type="match status" value="1"/>
</dbReference>
<dbReference type="GO" id="GO:0016866">
    <property type="term" value="F:intramolecular transferase activity"/>
    <property type="evidence" value="ECO:0007669"/>
    <property type="project" value="InterPro"/>
</dbReference>
<dbReference type="RefSeq" id="WP_149817104.1">
    <property type="nucleotide sequence ID" value="NZ_VUOA01000019.1"/>
</dbReference>
<feature type="domain" description="Methylmalonyl-CoA mutase alpha/beta chain catalytic" evidence="6">
    <location>
        <begin position="111"/>
        <end position="454"/>
    </location>
</feature>
<proteinExistence type="inferred from homology"/>
<keyword evidence="5" id="KW-0170">Cobalt</keyword>
<dbReference type="GO" id="GO:0046872">
    <property type="term" value="F:metal ion binding"/>
    <property type="evidence" value="ECO:0007669"/>
    <property type="project" value="InterPro"/>
</dbReference>
<evidence type="ECO:0000256" key="2">
    <source>
        <dbReference type="ARBA" id="ARBA00008465"/>
    </source>
</evidence>
<evidence type="ECO:0000256" key="1">
    <source>
        <dbReference type="ARBA" id="ARBA00001922"/>
    </source>
</evidence>
<keyword evidence="8" id="KW-1185">Reference proteome</keyword>
<keyword evidence="3" id="KW-0846">Cobalamin</keyword>
<organism evidence="7 8">
    <name type="scientific">Salinarimonas soli</name>
    <dbReference type="NCBI Taxonomy" id="1638099"/>
    <lineage>
        <taxon>Bacteria</taxon>
        <taxon>Pseudomonadati</taxon>
        <taxon>Pseudomonadota</taxon>
        <taxon>Alphaproteobacteria</taxon>
        <taxon>Hyphomicrobiales</taxon>
        <taxon>Salinarimonadaceae</taxon>
        <taxon>Salinarimonas</taxon>
    </lineage>
</organism>
<dbReference type="PANTHER" id="PTHR48101">
    <property type="entry name" value="METHYLMALONYL-COA MUTASE, MITOCHONDRIAL-RELATED"/>
    <property type="match status" value="1"/>
</dbReference>
<comment type="caution">
    <text evidence="7">The sequence shown here is derived from an EMBL/GenBank/DDBJ whole genome shotgun (WGS) entry which is preliminary data.</text>
</comment>
<dbReference type="Gene3D" id="3.20.20.240">
    <property type="entry name" value="Methylmalonyl-CoA mutase"/>
    <property type="match status" value="1"/>
</dbReference>
<dbReference type="Proteomes" id="UP000323142">
    <property type="component" value="Unassembled WGS sequence"/>
</dbReference>
<dbReference type="EMBL" id="VUOA01000019">
    <property type="protein sequence ID" value="KAA2237365.1"/>
    <property type="molecule type" value="Genomic_DNA"/>
</dbReference>
<evidence type="ECO:0000256" key="5">
    <source>
        <dbReference type="ARBA" id="ARBA00023285"/>
    </source>
</evidence>
<dbReference type="GO" id="GO:0031419">
    <property type="term" value="F:cobalamin binding"/>
    <property type="evidence" value="ECO:0007669"/>
    <property type="project" value="UniProtKB-KW"/>
</dbReference>
<dbReference type="Gene3D" id="3.40.50.280">
    <property type="entry name" value="Cobalamin-binding domain"/>
    <property type="match status" value="1"/>
</dbReference>
<name>A0A5B2VEV1_9HYPH</name>
<evidence type="ECO:0000256" key="3">
    <source>
        <dbReference type="ARBA" id="ARBA00022628"/>
    </source>
</evidence>
<evidence type="ECO:0000313" key="8">
    <source>
        <dbReference type="Proteomes" id="UP000323142"/>
    </source>
</evidence>
<dbReference type="InterPro" id="IPR006099">
    <property type="entry name" value="MeMalonylCoA_mutase_a/b_cat"/>
</dbReference>
<evidence type="ECO:0000256" key="4">
    <source>
        <dbReference type="ARBA" id="ARBA00023235"/>
    </source>
</evidence>
<comment type="similarity">
    <text evidence="2">Belongs to the methylmalonyl-CoA mutase family.</text>
</comment>
<gene>
    <name evidence="7" type="ORF">F0L46_10220</name>
</gene>
<evidence type="ECO:0000313" key="7">
    <source>
        <dbReference type="EMBL" id="KAA2237365.1"/>
    </source>
</evidence>